<keyword evidence="3" id="KW-1185">Reference proteome</keyword>
<keyword evidence="1" id="KW-1133">Transmembrane helix</keyword>
<evidence type="ECO:0000256" key="1">
    <source>
        <dbReference type="SAM" id="Phobius"/>
    </source>
</evidence>
<reference evidence="2" key="1">
    <citation type="submission" date="2022-10" db="EMBL/GenBank/DDBJ databases">
        <title>Comparative genomic analysis of Cohnella hashimotonis sp. nov., isolated from the International Space Station.</title>
        <authorList>
            <person name="Simpson A."/>
            <person name="Venkateswaran K."/>
        </authorList>
    </citation>
    <scope>NUCLEOTIDE SEQUENCE</scope>
    <source>
        <strain evidence="2">DSM 28161</strain>
    </source>
</reference>
<dbReference type="Proteomes" id="UP001153404">
    <property type="component" value="Unassembled WGS sequence"/>
</dbReference>
<dbReference type="EMBL" id="JAPDIA010000003">
    <property type="protein sequence ID" value="MDG0809063.1"/>
    <property type="molecule type" value="Genomic_DNA"/>
</dbReference>
<keyword evidence="1" id="KW-0472">Membrane</keyword>
<evidence type="ECO:0000313" key="3">
    <source>
        <dbReference type="Proteomes" id="UP001153404"/>
    </source>
</evidence>
<evidence type="ECO:0008006" key="4">
    <source>
        <dbReference type="Google" id="ProtNLM"/>
    </source>
</evidence>
<sequence>MPHAKFFRIILSVIFVLLAIFLLFLDRFMFAPIVRMFEILILPISLSGFLYYLLRPIVGFFT</sequence>
<feature type="transmembrane region" description="Helical" evidence="1">
    <location>
        <begin position="37"/>
        <end position="54"/>
    </location>
</feature>
<dbReference type="AlphaFoldDB" id="A0A9X4KR83"/>
<gene>
    <name evidence="2" type="ORF">OMP40_06490</name>
</gene>
<accession>A0A9X4KR83</accession>
<comment type="caution">
    <text evidence="2">The sequence shown here is derived from an EMBL/GenBank/DDBJ whole genome shotgun (WGS) entry which is preliminary data.</text>
</comment>
<protein>
    <recommendedName>
        <fullName evidence="4">AI-2E family transporter</fullName>
    </recommendedName>
</protein>
<organism evidence="2 3">
    <name type="scientific">Cohnella rhizosphaerae</name>
    <dbReference type="NCBI Taxonomy" id="1457232"/>
    <lineage>
        <taxon>Bacteria</taxon>
        <taxon>Bacillati</taxon>
        <taxon>Bacillota</taxon>
        <taxon>Bacilli</taxon>
        <taxon>Bacillales</taxon>
        <taxon>Paenibacillaceae</taxon>
        <taxon>Cohnella</taxon>
    </lineage>
</organism>
<proteinExistence type="predicted"/>
<evidence type="ECO:0000313" key="2">
    <source>
        <dbReference type="EMBL" id="MDG0809063.1"/>
    </source>
</evidence>
<dbReference type="RefSeq" id="WP_277530127.1">
    <property type="nucleotide sequence ID" value="NZ_JAPDIA010000003.1"/>
</dbReference>
<name>A0A9X4KR83_9BACL</name>
<feature type="transmembrane region" description="Helical" evidence="1">
    <location>
        <begin position="6"/>
        <end position="25"/>
    </location>
</feature>
<keyword evidence="1" id="KW-0812">Transmembrane</keyword>